<keyword evidence="2" id="KW-1185">Reference proteome</keyword>
<evidence type="ECO:0000313" key="2">
    <source>
        <dbReference type="Proteomes" id="UP000005667"/>
    </source>
</evidence>
<organism evidence="1 2">
    <name type="scientific">Azospirillum lipoferum (strain 4B)</name>
    <dbReference type="NCBI Taxonomy" id="862719"/>
    <lineage>
        <taxon>Bacteria</taxon>
        <taxon>Pseudomonadati</taxon>
        <taxon>Pseudomonadota</taxon>
        <taxon>Alphaproteobacteria</taxon>
        <taxon>Rhodospirillales</taxon>
        <taxon>Azospirillaceae</taxon>
        <taxon>Azospirillum</taxon>
    </lineage>
</organism>
<dbReference type="InterPro" id="IPR031451">
    <property type="entry name" value="MqsR_toxin"/>
</dbReference>
<dbReference type="STRING" id="862719.AZOLI_0767"/>
<dbReference type="CDD" id="cd12869">
    <property type="entry name" value="MqsR"/>
    <property type="match status" value="1"/>
</dbReference>
<dbReference type="GO" id="GO:0009372">
    <property type="term" value="P:quorum sensing"/>
    <property type="evidence" value="ECO:0007669"/>
    <property type="project" value="InterPro"/>
</dbReference>
<dbReference type="KEGG" id="ali:AZOLI_0767"/>
<dbReference type="Pfam" id="PF15723">
    <property type="entry name" value="MqsR_toxin"/>
    <property type="match status" value="1"/>
</dbReference>
<dbReference type="Gene3D" id="3.30.2310.40">
    <property type="match status" value="1"/>
</dbReference>
<name>G7Z9K0_AZOL4</name>
<dbReference type="EMBL" id="FQ311868">
    <property type="protein sequence ID" value="CBS86120.1"/>
    <property type="molecule type" value="Genomic_DNA"/>
</dbReference>
<dbReference type="OrthoDB" id="1666895at2"/>
<dbReference type="Proteomes" id="UP000005667">
    <property type="component" value="Chromosome"/>
</dbReference>
<dbReference type="GO" id="GO:0017148">
    <property type="term" value="P:negative regulation of translation"/>
    <property type="evidence" value="ECO:0007669"/>
    <property type="project" value="InterPro"/>
</dbReference>
<protein>
    <recommendedName>
        <fullName evidence="3">Type II toxin-antitoxin system MqsR family toxin</fullName>
    </recommendedName>
</protein>
<gene>
    <name evidence="1" type="ordered locus">AZOLI_0767</name>
</gene>
<dbReference type="RefSeq" id="WP_014247158.1">
    <property type="nucleotide sequence ID" value="NC_016622.1"/>
</dbReference>
<dbReference type="InterPro" id="IPR038493">
    <property type="entry name" value="MqsR_sf"/>
</dbReference>
<sequence>MEKRRPTYDLDAFKAAMTAPNGLAITKVALLDAAALGFTRSDIVATIAVMDGSHFVKSMTSYNDHKEWQDVYVVPAKGMMIYTKFRGDTLTAFRVLSFKERG</sequence>
<proteinExistence type="predicted"/>
<dbReference type="HOGENOM" id="CLU_161157_1_0_5"/>
<evidence type="ECO:0008006" key="3">
    <source>
        <dbReference type="Google" id="ProtNLM"/>
    </source>
</evidence>
<reference evidence="2" key="1">
    <citation type="journal article" date="2011" name="PLoS Genet.">
        <title>Azospirillum genomes reveal transition of bacteria from aquatic to terrestrial environments.</title>
        <authorList>
            <person name="Wisniewski-Dye F."/>
            <person name="Borziak K."/>
            <person name="Khalsa-Moyers G."/>
            <person name="Alexandre G."/>
            <person name="Sukharnikov L.O."/>
            <person name="Wuichet K."/>
            <person name="Hurst G.B."/>
            <person name="McDonald W.H."/>
            <person name="Robertson J.S."/>
            <person name="Barbe V."/>
            <person name="Calteau A."/>
            <person name="Rouy Z."/>
            <person name="Mangenot S."/>
            <person name="Prigent-Combaret C."/>
            <person name="Normand P."/>
            <person name="Boyer M."/>
            <person name="Siguier P."/>
            <person name="Dessaux Y."/>
            <person name="Elmerich C."/>
            <person name="Condemine G."/>
            <person name="Krishnen G."/>
            <person name="Kennedy I."/>
            <person name="Paterson A.H."/>
            <person name="Gonzalez V."/>
            <person name="Mavingui P."/>
            <person name="Zhulin I.B."/>
        </authorList>
    </citation>
    <scope>NUCLEOTIDE SEQUENCE [LARGE SCALE GENOMIC DNA]</scope>
    <source>
        <strain evidence="2">4B</strain>
    </source>
</reference>
<dbReference type="AlphaFoldDB" id="G7Z9K0"/>
<evidence type="ECO:0000313" key="1">
    <source>
        <dbReference type="EMBL" id="CBS86120.1"/>
    </source>
</evidence>
<accession>G7Z9K0</accession>
<dbReference type="GO" id="GO:0044010">
    <property type="term" value="P:single-species biofilm formation"/>
    <property type="evidence" value="ECO:0007669"/>
    <property type="project" value="InterPro"/>
</dbReference>